<dbReference type="Gene3D" id="3.30.160.670">
    <property type="match status" value="1"/>
</dbReference>
<dbReference type="PROSITE" id="PS51257">
    <property type="entry name" value="PROKAR_LIPOPROTEIN"/>
    <property type="match status" value="1"/>
</dbReference>
<keyword evidence="1" id="KW-0732">Signal</keyword>
<accession>A0A345H9H9</accession>
<dbReference type="KEGG" id="fat:DVK85_02945"/>
<dbReference type="OrthoDB" id="5432251at2"/>
<proteinExistence type="predicted"/>
<dbReference type="RefSeq" id="WP_114677000.1">
    <property type="nucleotide sequence ID" value="NZ_CP031188.1"/>
</dbReference>
<dbReference type="Pfam" id="PF13590">
    <property type="entry name" value="DUF4136"/>
    <property type="match status" value="1"/>
</dbReference>
<evidence type="ECO:0000313" key="4">
    <source>
        <dbReference type="Proteomes" id="UP000253951"/>
    </source>
</evidence>
<evidence type="ECO:0000259" key="2">
    <source>
        <dbReference type="Pfam" id="PF13590"/>
    </source>
</evidence>
<reference evidence="3 4" key="1">
    <citation type="submission" date="2018-07" db="EMBL/GenBank/DDBJ databases">
        <title>Complete genome sequence of Flavobacterium arcticum type strain SM1502T.</title>
        <authorList>
            <person name="Li Y."/>
            <person name="Li D.-D."/>
        </authorList>
    </citation>
    <scope>NUCLEOTIDE SEQUENCE [LARGE SCALE GENOMIC DNA]</scope>
    <source>
        <strain evidence="3 4">SM1502</strain>
    </source>
</reference>
<feature type="chain" id="PRO_5016748810" evidence="1">
    <location>
        <begin position="18"/>
        <end position="170"/>
    </location>
</feature>
<feature type="signal peptide" evidence="1">
    <location>
        <begin position="1"/>
        <end position="17"/>
    </location>
</feature>
<gene>
    <name evidence="3" type="ORF">DVK85_02945</name>
</gene>
<protein>
    <submittedName>
        <fullName evidence="3">DUF4136 domain-containing protein</fullName>
    </submittedName>
</protein>
<dbReference type="InterPro" id="IPR025411">
    <property type="entry name" value="DUF4136"/>
</dbReference>
<feature type="domain" description="DUF4136" evidence="2">
    <location>
        <begin position="24"/>
        <end position="166"/>
    </location>
</feature>
<organism evidence="3 4">
    <name type="scientific">Flavobacterium arcticum</name>
    <dbReference type="NCBI Taxonomy" id="1784713"/>
    <lineage>
        <taxon>Bacteria</taxon>
        <taxon>Pseudomonadati</taxon>
        <taxon>Bacteroidota</taxon>
        <taxon>Flavobacteriia</taxon>
        <taxon>Flavobacteriales</taxon>
        <taxon>Flavobacteriaceae</taxon>
        <taxon>Flavobacterium</taxon>
    </lineage>
</organism>
<name>A0A345H9H9_9FLAO</name>
<evidence type="ECO:0000313" key="3">
    <source>
        <dbReference type="EMBL" id="AXG73239.1"/>
    </source>
</evidence>
<dbReference type="EMBL" id="CP031188">
    <property type="protein sequence ID" value="AXG73239.1"/>
    <property type="molecule type" value="Genomic_DNA"/>
</dbReference>
<dbReference type="AlphaFoldDB" id="A0A345H9H9"/>
<keyword evidence="4" id="KW-1185">Reference proteome</keyword>
<evidence type="ECO:0000256" key="1">
    <source>
        <dbReference type="SAM" id="SignalP"/>
    </source>
</evidence>
<sequence>MKKIKLLSLLFVTVFIASCSSIRVNSDYDAAVDFNQYKTYAFFKQGIDKAEISDLDKKRILRAIDAEMQKKGFVKSDSPDMLINIFTRANEQVNVNNWGYSPWMWGGNYTTVNTSTQGILYIDILDARKKELVWQGIGTGVLTLDRERKQERINEFVMEIMKKYPPQKKQ</sequence>
<dbReference type="Proteomes" id="UP000253951">
    <property type="component" value="Chromosome"/>
</dbReference>